<comment type="caution">
    <text evidence="3">The sequence shown here is derived from an EMBL/GenBank/DDBJ whole genome shotgun (WGS) entry which is preliminary data.</text>
</comment>
<name>A0A4R1FFA5_9NOCA</name>
<evidence type="ECO:0000256" key="1">
    <source>
        <dbReference type="SAM" id="Phobius"/>
    </source>
</evidence>
<gene>
    <name evidence="3" type="ORF">DFR71_5262</name>
</gene>
<reference evidence="3 4" key="1">
    <citation type="submission" date="2019-03" db="EMBL/GenBank/DDBJ databases">
        <title>Genomic Encyclopedia of Type Strains, Phase IV (KMG-IV): sequencing the most valuable type-strain genomes for metagenomic binning, comparative biology and taxonomic classification.</title>
        <authorList>
            <person name="Goeker M."/>
        </authorList>
    </citation>
    <scope>NUCLEOTIDE SEQUENCE [LARGE SCALE GENOMIC DNA]</scope>
    <source>
        <strain evidence="3 4">DSM 44684</strain>
    </source>
</reference>
<dbReference type="EMBL" id="SMFR01000005">
    <property type="protein sequence ID" value="TCJ93417.1"/>
    <property type="molecule type" value="Genomic_DNA"/>
</dbReference>
<accession>A0A4R1FFA5</accession>
<feature type="transmembrane region" description="Helical" evidence="1">
    <location>
        <begin position="21"/>
        <end position="44"/>
    </location>
</feature>
<sequence length="248" mass="25959">MKVRMAEEHSEKRRRLRRIARAGLVVAGGLVSVTAGANIAMWTLSAGHRSDVAAAPSAPVVIVPGAKVAPDGTPMAYLRGRLDVAIELIEAGKAEEILLSGDAGGSSGDEIASMIAYLLDRGIDPAIVRSDGSGLSTRETCERAKSMFGIDRAIIVSQYQHLPRAVALCRVAGIEADGVVASCECRQVTEARNNIREWLAAPKAVAQMLHGRLWAADARRGGGTSADGLAAADATAGVTCWRNPGRVP</sequence>
<protein>
    <submittedName>
        <fullName evidence="3">Vancomycin permeability regulator SanA</fullName>
    </submittedName>
</protein>
<proteinExistence type="predicted"/>
<dbReference type="AlphaFoldDB" id="A0A4R1FFA5"/>
<dbReference type="InterPro" id="IPR003848">
    <property type="entry name" value="DUF218"/>
</dbReference>
<evidence type="ECO:0000313" key="3">
    <source>
        <dbReference type="EMBL" id="TCJ93417.1"/>
    </source>
</evidence>
<dbReference type="CDD" id="cd06259">
    <property type="entry name" value="YdcF-like"/>
    <property type="match status" value="1"/>
</dbReference>
<feature type="domain" description="DUF218" evidence="2">
    <location>
        <begin position="60"/>
        <end position="199"/>
    </location>
</feature>
<dbReference type="PANTHER" id="PTHR30336:SF6">
    <property type="entry name" value="INTEGRAL MEMBRANE PROTEIN"/>
    <property type="match status" value="1"/>
</dbReference>
<keyword evidence="1" id="KW-1133">Transmembrane helix</keyword>
<dbReference type="InterPro" id="IPR051599">
    <property type="entry name" value="Cell_Envelope_Assoc"/>
</dbReference>
<evidence type="ECO:0000259" key="2">
    <source>
        <dbReference type="Pfam" id="PF02698"/>
    </source>
</evidence>
<dbReference type="STRING" id="1210063.GCA_001612665_06258"/>
<organism evidence="3 4">
    <name type="scientific">Nocardia alba</name>
    <dbReference type="NCBI Taxonomy" id="225051"/>
    <lineage>
        <taxon>Bacteria</taxon>
        <taxon>Bacillati</taxon>
        <taxon>Actinomycetota</taxon>
        <taxon>Actinomycetes</taxon>
        <taxon>Mycobacteriales</taxon>
        <taxon>Nocardiaceae</taxon>
        <taxon>Nocardia</taxon>
    </lineage>
</organism>
<dbReference type="GO" id="GO:0005886">
    <property type="term" value="C:plasma membrane"/>
    <property type="evidence" value="ECO:0007669"/>
    <property type="project" value="TreeGrafter"/>
</dbReference>
<keyword evidence="1" id="KW-0472">Membrane</keyword>
<evidence type="ECO:0000313" key="4">
    <source>
        <dbReference type="Proteomes" id="UP000294856"/>
    </source>
</evidence>
<dbReference type="Proteomes" id="UP000294856">
    <property type="component" value="Unassembled WGS sequence"/>
</dbReference>
<keyword evidence="1" id="KW-0812">Transmembrane</keyword>
<keyword evidence="4" id="KW-1185">Reference proteome</keyword>
<dbReference type="PANTHER" id="PTHR30336">
    <property type="entry name" value="INNER MEMBRANE PROTEIN, PROBABLE PERMEASE"/>
    <property type="match status" value="1"/>
</dbReference>
<dbReference type="Pfam" id="PF02698">
    <property type="entry name" value="DUF218"/>
    <property type="match status" value="1"/>
</dbReference>